<evidence type="ECO:0000313" key="3">
    <source>
        <dbReference type="EMBL" id="MRH44057.1"/>
    </source>
</evidence>
<dbReference type="AlphaFoldDB" id="A0A6A8DM25"/>
<name>A0A6A8DM25_9BACI</name>
<dbReference type="PIRSF" id="PIRSF031509">
    <property type="entry name" value="Cell_wall_LiaF/YvqF"/>
    <property type="match status" value="1"/>
</dbReference>
<evidence type="ECO:0000256" key="1">
    <source>
        <dbReference type="SAM" id="Phobius"/>
    </source>
</evidence>
<comment type="caution">
    <text evidence="3">The sequence shown here is derived from an EMBL/GenBank/DDBJ whole genome shotgun (WGS) entry which is preliminary data.</text>
</comment>
<protein>
    <submittedName>
        <fullName evidence="3">Cell wall-active antibiotics response protein</fullName>
    </submittedName>
</protein>
<dbReference type="InterPro" id="IPR024425">
    <property type="entry name" value="LiaF-like_C"/>
</dbReference>
<dbReference type="InterPro" id="IPR047793">
    <property type="entry name" value="LiaF_C"/>
</dbReference>
<evidence type="ECO:0000313" key="4">
    <source>
        <dbReference type="Proteomes" id="UP000799092"/>
    </source>
</evidence>
<keyword evidence="1" id="KW-1133">Transmembrane helix</keyword>
<dbReference type="Pfam" id="PF09922">
    <property type="entry name" value="LiaF-like_C"/>
    <property type="match status" value="1"/>
</dbReference>
<proteinExistence type="predicted"/>
<feature type="domain" description="Cell wall-active antibiotics response LiaF-like C-terminal" evidence="2">
    <location>
        <begin position="124"/>
        <end position="237"/>
    </location>
</feature>
<sequence length="240" mass="27719">MINRTKIDIVDILLMATIILFLVELIFIDTGLLIFIAICSALIYFGKNSYYRTRGKVMFWLGISFIVLTVTNTTAFKFLLITVVIFLALKWYKSKQQPNYIKAKLDEDPQPEQIQQRQIFTNKWFGRQRTSKHAYEWQDVNIQAGIGDTIIDLNYTVIPKNEPVIFIRNIIGNVQIIVPYDVEISLNHSVMFGSIDVIGHVETNVWNKILHLQTPNYQTSNQTVKIFTSMVVGKIEVKRA</sequence>
<feature type="transmembrane region" description="Helical" evidence="1">
    <location>
        <begin position="12"/>
        <end position="45"/>
    </location>
</feature>
<keyword evidence="4" id="KW-1185">Reference proteome</keyword>
<feature type="transmembrane region" description="Helical" evidence="1">
    <location>
        <begin position="57"/>
        <end position="89"/>
    </location>
</feature>
<dbReference type="NCBIfam" id="NF040535">
    <property type="entry name" value="LiaF_C_term"/>
    <property type="match status" value="1"/>
</dbReference>
<keyword evidence="1" id="KW-0472">Membrane</keyword>
<dbReference type="RefSeq" id="WP_153737663.1">
    <property type="nucleotide sequence ID" value="NZ_WJNG01000013.1"/>
</dbReference>
<dbReference type="GO" id="GO:0016020">
    <property type="term" value="C:membrane"/>
    <property type="evidence" value="ECO:0007669"/>
    <property type="project" value="InterPro"/>
</dbReference>
<accession>A0A6A8DM25</accession>
<dbReference type="EMBL" id="WJNG01000013">
    <property type="protein sequence ID" value="MRH44057.1"/>
    <property type="molecule type" value="Genomic_DNA"/>
</dbReference>
<keyword evidence="1" id="KW-0812">Transmembrane</keyword>
<dbReference type="OrthoDB" id="2351415at2"/>
<dbReference type="InterPro" id="IPR016975">
    <property type="entry name" value="Cell_wall_LiaF"/>
</dbReference>
<dbReference type="Proteomes" id="UP000799092">
    <property type="component" value="Unassembled WGS sequence"/>
</dbReference>
<organism evidence="3 4">
    <name type="scientific">Aquibacillus halophilus</name>
    <dbReference type="NCBI Taxonomy" id="930132"/>
    <lineage>
        <taxon>Bacteria</taxon>
        <taxon>Bacillati</taxon>
        <taxon>Bacillota</taxon>
        <taxon>Bacilli</taxon>
        <taxon>Bacillales</taxon>
        <taxon>Bacillaceae</taxon>
        <taxon>Aquibacillus</taxon>
    </lineage>
</organism>
<gene>
    <name evidence="3" type="ORF">GH741_15545</name>
</gene>
<reference evidence="3" key="1">
    <citation type="submission" date="2019-11" db="EMBL/GenBank/DDBJ databases">
        <authorList>
            <person name="Li J."/>
        </authorList>
    </citation>
    <scope>NUCLEOTIDE SEQUENCE</scope>
    <source>
        <strain evidence="3">B6B</strain>
    </source>
</reference>
<evidence type="ECO:0000259" key="2">
    <source>
        <dbReference type="Pfam" id="PF09922"/>
    </source>
</evidence>